<evidence type="ECO:0000313" key="3">
    <source>
        <dbReference type="Proteomes" id="UP001302676"/>
    </source>
</evidence>
<reference evidence="2" key="1">
    <citation type="journal article" date="2023" name="Mol. Phylogenet. Evol.">
        <title>Genome-scale phylogeny and comparative genomics of the fungal order Sordariales.</title>
        <authorList>
            <person name="Hensen N."/>
            <person name="Bonometti L."/>
            <person name="Westerberg I."/>
            <person name="Brannstrom I.O."/>
            <person name="Guillou S."/>
            <person name="Cros-Aarteil S."/>
            <person name="Calhoun S."/>
            <person name="Haridas S."/>
            <person name="Kuo A."/>
            <person name="Mondo S."/>
            <person name="Pangilinan J."/>
            <person name="Riley R."/>
            <person name="LaButti K."/>
            <person name="Andreopoulos B."/>
            <person name="Lipzen A."/>
            <person name="Chen C."/>
            <person name="Yan M."/>
            <person name="Daum C."/>
            <person name="Ng V."/>
            <person name="Clum A."/>
            <person name="Steindorff A."/>
            <person name="Ohm R.A."/>
            <person name="Martin F."/>
            <person name="Silar P."/>
            <person name="Natvig D.O."/>
            <person name="Lalanne C."/>
            <person name="Gautier V."/>
            <person name="Ament-Velasquez S.L."/>
            <person name="Kruys A."/>
            <person name="Hutchinson M.I."/>
            <person name="Powell A.J."/>
            <person name="Barry K."/>
            <person name="Miller A.N."/>
            <person name="Grigoriev I.V."/>
            <person name="Debuchy R."/>
            <person name="Gladieux P."/>
            <person name="Hiltunen Thoren M."/>
            <person name="Johannesson H."/>
        </authorList>
    </citation>
    <scope>NUCLEOTIDE SEQUENCE</scope>
    <source>
        <strain evidence="2">CBS 141.50</strain>
    </source>
</reference>
<reference evidence="2" key="2">
    <citation type="submission" date="2023-05" db="EMBL/GenBank/DDBJ databases">
        <authorList>
            <consortium name="Lawrence Berkeley National Laboratory"/>
            <person name="Steindorff A."/>
            <person name="Hensen N."/>
            <person name="Bonometti L."/>
            <person name="Westerberg I."/>
            <person name="Brannstrom I.O."/>
            <person name="Guillou S."/>
            <person name="Cros-Aarteil S."/>
            <person name="Calhoun S."/>
            <person name="Haridas S."/>
            <person name="Kuo A."/>
            <person name="Mondo S."/>
            <person name="Pangilinan J."/>
            <person name="Riley R."/>
            <person name="Labutti K."/>
            <person name="Andreopoulos B."/>
            <person name="Lipzen A."/>
            <person name="Chen C."/>
            <person name="Yanf M."/>
            <person name="Daum C."/>
            <person name="Ng V."/>
            <person name="Clum A."/>
            <person name="Ohm R."/>
            <person name="Martin F."/>
            <person name="Silar P."/>
            <person name="Natvig D."/>
            <person name="Lalanne C."/>
            <person name="Gautier V."/>
            <person name="Ament-Velasquez S.L."/>
            <person name="Kruys A."/>
            <person name="Hutchinson M.I."/>
            <person name="Powell A.J."/>
            <person name="Barry K."/>
            <person name="Miller A.N."/>
            <person name="Grigoriev I.V."/>
            <person name="Debuchy R."/>
            <person name="Gladieux P."/>
            <person name="Thoren M.H."/>
            <person name="Johannesson H."/>
        </authorList>
    </citation>
    <scope>NUCLEOTIDE SEQUENCE</scope>
    <source>
        <strain evidence="2">CBS 141.50</strain>
    </source>
</reference>
<gene>
    <name evidence="2" type="ORF">C8A04DRAFT_33098</name>
</gene>
<dbReference type="GO" id="GO:0016705">
    <property type="term" value="F:oxidoreductase activity, acting on paired donors, with incorporation or reduction of molecular oxygen"/>
    <property type="evidence" value="ECO:0007669"/>
    <property type="project" value="InterPro"/>
</dbReference>
<dbReference type="AlphaFoldDB" id="A0AAN6ZIT3"/>
<protein>
    <recommendedName>
        <fullName evidence="4">Cytochrome P450</fullName>
    </recommendedName>
</protein>
<dbReference type="SUPFAM" id="SSF48264">
    <property type="entry name" value="Cytochrome P450"/>
    <property type="match status" value="1"/>
</dbReference>
<keyword evidence="3" id="KW-1185">Reference proteome</keyword>
<evidence type="ECO:0008006" key="4">
    <source>
        <dbReference type="Google" id="ProtNLM"/>
    </source>
</evidence>
<feature type="region of interest" description="Disordered" evidence="1">
    <location>
        <begin position="297"/>
        <end position="328"/>
    </location>
</feature>
<dbReference type="InterPro" id="IPR036396">
    <property type="entry name" value="Cyt_P450_sf"/>
</dbReference>
<organism evidence="2 3">
    <name type="scientific">Dichotomopilus funicola</name>
    <dbReference type="NCBI Taxonomy" id="1934379"/>
    <lineage>
        <taxon>Eukaryota</taxon>
        <taxon>Fungi</taxon>
        <taxon>Dikarya</taxon>
        <taxon>Ascomycota</taxon>
        <taxon>Pezizomycotina</taxon>
        <taxon>Sordariomycetes</taxon>
        <taxon>Sordariomycetidae</taxon>
        <taxon>Sordariales</taxon>
        <taxon>Chaetomiaceae</taxon>
        <taxon>Dichotomopilus</taxon>
    </lineage>
</organism>
<feature type="compositionally biased region" description="Pro residues" evidence="1">
    <location>
        <begin position="303"/>
        <end position="312"/>
    </location>
</feature>
<dbReference type="GO" id="GO:0004497">
    <property type="term" value="F:monooxygenase activity"/>
    <property type="evidence" value="ECO:0007669"/>
    <property type="project" value="InterPro"/>
</dbReference>
<evidence type="ECO:0000313" key="2">
    <source>
        <dbReference type="EMBL" id="KAK4139418.1"/>
    </source>
</evidence>
<feature type="compositionally biased region" description="Low complexity" evidence="1">
    <location>
        <begin position="395"/>
        <end position="410"/>
    </location>
</feature>
<dbReference type="Gene3D" id="1.10.630.10">
    <property type="entry name" value="Cytochrome P450"/>
    <property type="match status" value="1"/>
</dbReference>
<evidence type="ECO:0000256" key="1">
    <source>
        <dbReference type="SAM" id="MobiDB-lite"/>
    </source>
</evidence>
<dbReference type="Proteomes" id="UP001302676">
    <property type="component" value="Unassembled WGS sequence"/>
</dbReference>
<dbReference type="GO" id="GO:0005506">
    <property type="term" value="F:iron ion binding"/>
    <property type="evidence" value="ECO:0007669"/>
    <property type="project" value="InterPro"/>
</dbReference>
<feature type="region of interest" description="Disordered" evidence="1">
    <location>
        <begin position="395"/>
        <end position="426"/>
    </location>
</feature>
<dbReference type="GO" id="GO:0020037">
    <property type="term" value="F:heme binding"/>
    <property type="evidence" value="ECO:0007669"/>
    <property type="project" value="InterPro"/>
</dbReference>
<accession>A0AAN6ZIT3</accession>
<sequence length="476" mass="53080">MWMHGQRKIACFTYIKTSSHEERLGLRATQNRRLKLAFGIDNSLTTDSLPVHLAFLKRARQLLRRDRDWTELFRVAEGFLVSERDNAITLAANDGGGRTSRLKLAQLVRCMVLSVVLFDSFGVDPARTPRDVLVTITEEINRQWLSSKQRPSEVTPSAELNKTIADLRIKSPFPDSKGALLSPEEVLGLLMPQYETLWRVVLLTFVSAYYHQLQTVNDTLQRTASVPGCLGNTSEEKEALKLAKEGLRLFPSNKHLYRTLPTRHTLFPPTTISADITTLHRHPIIWGIDSALFRPSRFDDLPHPPPGPPPQPTNNRTKQRRASASSSALTPLQRNAYIPFSIDPHKCPAASNAFGERMVVTLVVALGRALGDFRGQGWVAVRPPAAAAAAARPVGNQNGAGASESAARAGLDSWGLQPDQEQLDARDNSERMGVAWGLLGMVAPEWVFGRNIRRVWALPTGRDEMEEWVWEVKRGR</sequence>
<name>A0AAN6ZIT3_9PEZI</name>
<dbReference type="EMBL" id="MU853664">
    <property type="protein sequence ID" value="KAK4139418.1"/>
    <property type="molecule type" value="Genomic_DNA"/>
</dbReference>
<dbReference type="RefSeq" id="XP_062632789.1">
    <property type="nucleotide sequence ID" value="XM_062782330.1"/>
</dbReference>
<proteinExistence type="predicted"/>
<comment type="caution">
    <text evidence="2">The sequence shown here is derived from an EMBL/GenBank/DDBJ whole genome shotgun (WGS) entry which is preliminary data.</text>
</comment>
<dbReference type="GeneID" id="87818943"/>